<protein>
    <submittedName>
        <fullName evidence="1">Putative metal-binding protein</fullName>
    </submittedName>
</protein>
<dbReference type="KEGG" id="pvg:CRN77_09115"/>
<evidence type="ECO:0000313" key="1">
    <source>
        <dbReference type="EMBL" id="SUC16991.1"/>
    </source>
</evidence>
<dbReference type="EMBL" id="UGTW01000001">
    <property type="protein sequence ID" value="SUC16991.1"/>
    <property type="molecule type" value="Genomic_DNA"/>
</dbReference>
<dbReference type="Pfam" id="PF10678">
    <property type="entry name" value="DUF2492"/>
    <property type="match status" value="1"/>
</dbReference>
<organism evidence="1 2">
    <name type="scientific">Proteus vulgaris</name>
    <dbReference type="NCBI Taxonomy" id="585"/>
    <lineage>
        <taxon>Bacteria</taxon>
        <taxon>Pseudomonadati</taxon>
        <taxon>Pseudomonadota</taxon>
        <taxon>Gammaproteobacteria</taxon>
        <taxon>Enterobacterales</taxon>
        <taxon>Morganellaceae</taxon>
        <taxon>Proteus</taxon>
    </lineage>
</organism>
<dbReference type="GeneID" id="57333672"/>
<accession>A0A094TF50</accession>
<dbReference type="InterPro" id="IPR019620">
    <property type="entry name" value="Metal-bd_prot_put"/>
</dbReference>
<sequence>MSSIHGHEVLQMILSSETAFTKTSLIDAIHKQFGNDSRFHTCSAENMTATELVDFLERKGKFIPAEGGFTTSENKICHH</sequence>
<evidence type="ECO:0000313" key="2">
    <source>
        <dbReference type="Proteomes" id="UP000254331"/>
    </source>
</evidence>
<dbReference type="HOGENOM" id="CLU_172471_0_0_6"/>
<name>A0A094TF50_PROVU</name>
<dbReference type="RefSeq" id="WP_023581559.1">
    <property type="nucleotide sequence ID" value="NZ_CABMNT010000001.1"/>
</dbReference>
<proteinExistence type="predicted"/>
<dbReference type="OrthoDB" id="285410at2"/>
<dbReference type="NCBIfam" id="TIGR03853">
    <property type="entry name" value="matur_matur"/>
    <property type="match status" value="1"/>
</dbReference>
<reference evidence="1 2" key="1">
    <citation type="submission" date="2018-06" db="EMBL/GenBank/DDBJ databases">
        <authorList>
            <consortium name="Pathogen Informatics"/>
            <person name="Doyle S."/>
        </authorList>
    </citation>
    <scope>NUCLEOTIDE SEQUENCE [LARGE SCALE GENOMIC DNA]</scope>
    <source>
        <strain evidence="1 2">NCTC10376</strain>
    </source>
</reference>
<gene>
    <name evidence="1" type="ORF">NCTC10376_02911</name>
</gene>
<dbReference type="AlphaFoldDB" id="A0A094TF50"/>
<dbReference type="Proteomes" id="UP000254331">
    <property type="component" value="Unassembled WGS sequence"/>
</dbReference>